<reference evidence="1" key="1">
    <citation type="submission" date="2019-10" db="EMBL/GenBank/DDBJ databases">
        <authorList>
            <consortium name="DOE Joint Genome Institute"/>
            <person name="Kuo A."/>
            <person name="Miyauchi S."/>
            <person name="Kiss E."/>
            <person name="Drula E."/>
            <person name="Kohler A."/>
            <person name="Sanchez-Garcia M."/>
            <person name="Andreopoulos B."/>
            <person name="Barry K.W."/>
            <person name="Bonito G."/>
            <person name="Buee M."/>
            <person name="Carver A."/>
            <person name="Chen C."/>
            <person name="Cichocki N."/>
            <person name="Clum A."/>
            <person name="Culley D."/>
            <person name="Crous P.W."/>
            <person name="Fauchery L."/>
            <person name="Girlanda M."/>
            <person name="Hayes R."/>
            <person name="Keri Z."/>
            <person name="Labutti K."/>
            <person name="Lipzen A."/>
            <person name="Lombard V."/>
            <person name="Magnuson J."/>
            <person name="Maillard F."/>
            <person name="Morin E."/>
            <person name="Murat C."/>
            <person name="Nolan M."/>
            <person name="Ohm R."/>
            <person name="Pangilinan J."/>
            <person name="Pereira M."/>
            <person name="Perotto S."/>
            <person name="Peter M."/>
            <person name="Riley R."/>
            <person name="Sitrit Y."/>
            <person name="Stielow B."/>
            <person name="Szollosi G."/>
            <person name="Zifcakova L."/>
            <person name="Stursova M."/>
            <person name="Spatafora J.W."/>
            <person name="Tedersoo L."/>
            <person name="Vaario L.-M."/>
            <person name="Yamada A."/>
            <person name="Yan M."/>
            <person name="Wang P."/>
            <person name="Xu J."/>
            <person name="Bruns T."/>
            <person name="Baldrian P."/>
            <person name="Vilgalys R."/>
            <person name="Henrissat B."/>
            <person name="Grigoriev I.V."/>
            <person name="Hibbett D."/>
            <person name="Nagy L.G."/>
            <person name="Martin F.M."/>
        </authorList>
    </citation>
    <scope>NUCLEOTIDE SEQUENCE</scope>
    <source>
        <strain evidence="1">P2</strain>
    </source>
</reference>
<sequence>MLLSDPSLRSSRLSRSFVCMCSKVAIQKGEELTYLRLPESKGLDSNRPRQRGPNGYSHTAWVGTPSEPMNTILGLLCGAAGQKPPPQIHHQPRPGRACRGG</sequence>
<accession>A0ACB6Z7J7</accession>
<reference evidence="1" key="2">
    <citation type="journal article" date="2020" name="Nat. Commun.">
        <title>Large-scale genome sequencing of mycorrhizal fungi provides insights into the early evolution of symbiotic traits.</title>
        <authorList>
            <person name="Miyauchi S."/>
            <person name="Kiss E."/>
            <person name="Kuo A."/>
            <person name="Drula E."/>
            <person name="Kohler A."/>
            <person name="Sanchez-Garcia M."/>
            <person name="Morin E."/>
            <person name="Andreopoulos B."/>
            <person name="Barry K.W."/>
            <person name="Bonito G."/>
            <person name="Buee M."/>
            <person name="Carver A."/>
            <person name="Chen C."/>
            <person name="Cichocki N."/>
            <person name="Clum A."/>
            <person name="Culley D."/>
            <person name="Crous P.W."/>
            <person name="Fauchery L."/>
            <person name="Girlanda M."/>
            <person name="Hayes R.D."/>
            <person name="Keri Z."/>
            <person name="LaButti K."/>
            <person name="Lipzen A."/>
            <person name="Lombard V."/>
            <person name="Magnuson J."/>
            <person name="Maillard F."/>
            <person name="Murat C."/>
            <person name="Nolan M."/>
            <person name="Ohm R.A."/>
            <person name="Pangilinan J."/>
            <person name="Pereira M.F."/>
            <person name="Perotto S."/>
            <person name="Peter M."/>
            <person name="Pfister S."/>
            <person name="Riley R."/>
            <person name="Sitrit Y."/>
            <person name="Stielow J.B."/>
            <person name="Szollosi G."/>
            <person name="Zifcakova L."/>
            <person name="Stursova M."/>
            <person name="Spatafora J.W."/>
            <person name="Tedersoo L."/>
            <person name="Vaario L.M."/>
            <person name="Yamada A."/>
            <person name="Yan M."/>
            <person name="Wang P."/>
            <person name="Xu J."/>
            <person name="Bruns T."/>
            <person name="Baldrian P."/>
            <person name="Vilgalys R."/>
            <person name="Dunand C."/>
            <person name="Henrissat B."/>
            <person name="Grigoriev I.V."/>
            <person name="Hibbett D."/>
            <person name="Nagy L.G."/>
            <person name="Martin F.M."/>
        </authorList>
    </citation>
    <scope>NUCLEOTIDE SEQUENCE</scope>
    <source>
        <strain evidence="1">P2</strain>
    </source>
</reference>
<gene>
    <name evidence="1" type="ORF">BDM02DRAFT_472770</name>
</gene>
<proteinExistence type="predicted"/>
<dbReference type="Proteomes" id="UP000886501">
    <property type="component" value="Unassembled WGS sequence"/>
</dbReference>
<keyword evidence="2" id="KW-1185">Reference proteome</keyword>
<evidence type="ECO:0000313" key="2">
    <source>
        <dbReference type="Proteomes" id="UP000886501"/>
    </source>
</evidence>
<protein>
    <submittedName>
        <fullName evidence="1">Uncharacterized protein</fullName>
    </submittedName>
</protein>
<dbReference type="EMBL" id="MU118081">
    <property type="protein sequence ID" value="KAF9645714.1"/>
    <property type="molecule type" value="Genomic_DNA"/>
</dbReference>
<organism evidence="1 2">
    <name type="scientific">Thelephora ganbajun</name>
    <name type="common">Ganba fungus</name>
    <dbReference type="NCBI Taxonomy" id="370292"/>
    <lineage>
        <taxon>Eukaryota</taxon>
        <taxon>Fungi</taxon>
        <taxon>Dikarya</taxon>
        <taxon>Basidiomycota</taxon>
        <taxon>Agaricomycotina</taxon>
        <taxon>Agaricomycetes</taxon>
        <taxon>Thelephorales</taxon>
        <taxon>Thelephoraceae</taxon>
        <taxon>Thelephora</taxon>
    </lineage>
</organism>
<evidence type="ECO:0000313" key="1">
    <source>
        <dbReference type="EMBL" id="KAF9645714.1"/>
    </source>
</evidence>
<name>A0ACB6Z7J7_THEGA</name>
<comment type="caution">
    <text evidence="1">The sequence shown here is derived from an EMBL/GenBank/DDBJ whole genome shotgun (WGS) entry which is preliminary data.</text>
</comment>